<dbReference type="Proteomes" id="UP000005237">
    <property type="component" value="Unassembled WGS sequence"/>
</dbReference>
<evidence type="ECO:0000313" key="1">
    <source>
        <dbReference type="EnsemblMetazoa" id="CJA03807a.1"/>
    </source>
</evidence>
<keyword evidence="2" id="KW-1185">Reference proteome</keyword>
<reference evidence="2" key="1">
    <citation type="submission" date="2010-08" db="EMBL/GenBank/DDBJ databases">
        <authorList>
            <consortium name="Caenorhabditis japonica Sequencing Consortium"/>
            <person name="Wilson R.K."/>
        </authorList>
    </citation>
    <scope>NUCLEOTIDE SEQUENCE [LARGE SCALE GENOMIC DNA]</scope>
    <source>
        <strain evidence="2">DF5081</strain>
    </source>
</reference>
<dbReference type="AlphaFoldDB" id="A0A8R1HMB9"/>
<sequence>MMEESTEKNGESASRILLTPHFSSRILSELARRDTLDSKQCGRFSRLFCHAVHFAQKPDEHKTEWMRRFVFVLLHKHTHQLMRALAFCLISDVAVYCQWLVEDIDEPSAFSVAFRVLLHADPDQAGVVNWLLNTKFQYAYTPPPTSEDVQRAFRDAHDKFIGAEQDDVLRNEILKTSIHLAKTGHNGCLEVAFKLLRDEMTILEKQFLETKDKELKHKTVFAVPTVPTKMSREQAIGLERQLEWQKCVLSVIIDNQNSDKWKAVMPALQQIAPQIVSLIGIIDSPNSEQFVEPSALKPLRDAVEHIAQLVSEFTNFPLTPTTLPAPPVAK</sequence>
<proteinExistence type="predicted"/>
<organism evidence="1 2">
    <name type="scientific">Caenorhabditis japonica</name>
    <dbReference type="NCBI Taxonomy" id="281687"/>
    <lineage>
        <taxon>Eukaryota</taxon>
        <taxon>Metazoa</taxon>
        <taxon>Ecdysozoa</taxon>
        <taxon>Nematoda</taxon>
        <taxon>Chromadorea</taxon>
        <taxon>Rhabditida</taxon>
        <taxon>Rhabditina</taxon>
        <taxon>Rhabditomorpha</taxon>
        <taxon>Rhabditoidea</taxon>
        <taxon>Rhabditidae</taxon>
        <taxon>Peloderinae</taxon>
        <taxon>Caenorhabditis</taxon>
    </lineage>
</organism>
<evidence type="ECO:0000313" key="2">
    <source>
        <dbReference type="Proteomes" id="UP000005237"/>
    </source>
</evidence>
<accession>A0A8R1HMB9</accession>
<dbReference type="EnsemblMetazoa" id="CJA03807a.1">
    <property type="protein sequence ID" value="CJA03807a.1"/>
    <property type="gene ID" value="WBGene00123011"/>
</dbReference>
<reference evidence="1" key="2">
    <citation type="submission" date="2022-06" db="UniProtKB">
        <authorList>
            <consortium name="EnsemblMetazoa"/>
        </authorList>
    </citation>
    <scope>IDENTIFICATION</scope>
    <source>
        <strain evidence="1">DF5081</strain>
    </source>
</reference>
<protein>
    <submittedName>
        <fullName evidence="1">Uncharacterized protein</fullName>
    </submittedName>
</protein>
<name>A0A8R1HMB9_CAEJA</name>